<evidence type="ECO:0000313" key="1">
    <source>
        <dbReference type="EMBL" id="MBT0607222.1"/>
    </source>
</evidence>
<accession>A0ABS5S1Y5</accession>
<reference evidence="1 2" key="1">
    <citation type="submission" date="2021-05" db="EMBL/GenBank/DDBJ databases">
        <title>Aequorivita echinoideorum JCM 30378 genome.</title>
        <authorList>
            <person name="Zhang H."/>
            <person name="Li C."/>
        </authorList>
    </citation>
    <scope>NUCLEOTIDE SEQUENCE [LARGE SCALE GENOMIC DNA]</scope>
    <source>
        <strain evidence="1 2">JCM30378</strain>
    </source>
</reference>
<dbReference type="Proteomes" id="UP001297092">
    <property type="component" value="Unassembled WGS sequence"/>
</dbReference>
<protein>
    <submittedName>
        <fullName evidence="1">Uncharacterized protein</fullName>
    </submittedName>
</protein>
<proteinExistence type="predicted"/>
<comment type="caution">
    <text evidence="1">The sequence shown here is derived from an EMBL/GenBank/DDBJ whole genome shotgun (WGS) entry which is preliminary data.</text>
</comment>
<gene>
    <name evidence="1" type="ORF">KIV10_03410</name>
</gene>
<dbReference type="EMBL" id="JAHCTB010000001">
    <property type="protein sequence ID" value="MBT0607222.1"/>
    <property type="molecule type" value="Genomic_DNA"/>
</dbReference>
<dbReference type="RefSeq" id="WP_214112077.1">
    <property type="nucleotide sequence ID" value="NZ_JAHCTB010000001.1"/>
</dbReference>
<keyword evidence="2" id="KW-1185">Reference proteome</keyword>
<name>A0ABS5S1Y5_9FLAO</name>
<organism evidence="1 2">
    <name type="scientific">Aequorivita echinoideorum</name>
    <dbReference type="NCBI Taxonomy" id="1549647"/>
    <lineage>
        <taxon>Bacteria</taxon>
        <taxon>Pseudomonadati</taxon>
        <taxon>Bacteroidota</taxon>
        <taxon>Flavobacteriia</taxon>
        <taxon>Flavobacteriales</taxon>
        <taxon>Flavobacteriaceae</taxon>
        <taxon>Aequorivita</taxon>
    </lineage>
</organism>
<evidence type="ECO:0000313" key="2">
    <source>
        <dbReference type="Proteomes" id="UP001297092"/>
    </source>
</evidence>
<sequence length="495" mass="56618">MKQLFRLFFIVSLPLFAQKQVVQLENIEYSNFIKDETAFSLSNSETGELALVIPDKRSVTAYLFDENFERTDSITAESLRIKFKDIIGYRVTNKHYTTLFSTENKQFFGVVDFDFKTGKTVTEQLDIDLKNEQLLETVTYDNRFFLLTLDDDYNGIVIRELLEDRTFATHKIEINGPVSFEDMLRLRNKADDLGELKGSVFNDVLPPQIIEIDHKNPNSLETTSRLNKLYAKDNNLILTFDNFQEFTLAYFIDLENFSVSEKRFQKQLIDNQNLEKSNSFIYQNYFFQIVVDNDRMVLTIDDFVTGNNIKTYRATKEQNINFKNSEILQKNGAFMASDGVRELNMTSQYLRKIANGQPGIAIQQINGIYQATIGGLQSSQDGGSSNAIVIGVTVAGLAGGMIGGMAITPFYNPTYASFGSYATTKSIYVESLFDTDFNHIEGYPVENVFDKIETFQESLKKVDAEEVFSHNGKVFFGYFEKRTHTYNIISFSTEE</sequence>